<evidence type="ECO:0000313" key="1">
    <source>
        <dbReference type="EMBL" id="WOO40060.1"/>
    </source>
</evidence>
<protein>
    <recommendedName>
        <fullName evidence="3">Extracellular solute-binding protein</fullName>
    </recommendedName>
</protein>
<evidence type="ECO:0000313" key="2">
    <source>
        <dbReference type="Proteomes" id="UP001304300"/>
    </source>
</evidence>
<dbReference type="KEGG" id="puo:RZN69_15660"/>
<keyword evidence="2" id="KW-1185">Reference proteome</keyword>
<gene>
    <name evidence="1" type="ORF">RZN69_15660</name>
</gene>
<dbReference type="EMBL" id="CP136920">
    <property type="protein sequence ID" value="WOO40060.1"/>
    <property type="molecule type" value="Genomic_DNA"/>
</dbReference>
<organism evidence="1 2">
    <name type="scientific">Rubellicoccus peritrichatus</name>
    <dbReference type="NCBI Taxonomy" id="3080537"/>
    <lineage>
        <taxon>Bacteria</taxon>
        <taxon>Pseudomonadati</taxon>
        <taxon>Verrucomicrobiota</taxon>
        <taxon>Opitutia</taxon>
        <taxon>Puniceicoccales</taxon>
        <taxon>Cerasicoccaceae</taxon>
        <taxon>Rubellicoccus</taxon>
    </lineage>
</organism>
<evidence type="ECO:0008006" key="3">
    <source>
        <dbReference type="Google" id="ProtNLM"/>
    </source>
</evidence>
<reference evidence="1 2" key="1">
    <citation type="submission" date="2023-10" db="EMBL/GenBank/DDBJ databases">
        <title>Rubellicoccus peritrichatus gen. nov., sp. nov., isolated from an algae of coral reef tank.</title>
        <authorList>
            <person name="Luo J."/>
        </authorList>
    </citation>
    <scope>NUCLEOTIDE SEQUENCE [LARGE SCALE GENOMIC DNA]</scope>
    <source>
        <strain evidence="1 2">CR14</strain>
    </source>
</reference>
<dbReference type="SUPFAM" id="SSF53850">
    <property type="entry name" value="Periplasmic binding protein-like II"/>
    <property type="match status" value="1"/>
</dbReference>
<name>A0AAQ3L9Y4_9BACT</name>
<proteinExistence type="predicted"/>
<dbReference type="AlphaFoldDB" id="A0AAQ3L9Y4"/>
<dbReference type="RefSeq" id="WP_317832158.1">
    <property type="nucleotide sequence ID" value="NZ_CP136920.1"/>
</dbReference>
<dbReference type="Proteomes" id="UP001304300">
    <property type="component" value="Chromosome"/>
</dbReference>
<sequence length="559" mass="63287">MKLSYLIAAVLLLLSAIAAFIYLDSRALSSEEARARLEAPSSVDWMSIKDDPDKRIDISWMPLPRYPNGGADAYAERKLEKLFNVDIKPILLDKAGYGQRKPMLFAAGDIPDLVWNGNPGDVQKDIFHGCIEPIPLELIYRYAPGYFELISHEAPMGWLYASYGNENWGLPLMWLDGALSTPGVWRKDWLEAVGIDKEPETLEEFEEAFRRFTFDDPDGNGRDDTYGLTNTTIGWHLMFSEFFGAFGVLPFDWMEKDGRIVWGGITPEAKQALAVLRRWNEEGLLDPEWLTDGLGERRRLKEKFMSGRIGYAYSLGIYDEFDPLAPASLVNVLAQLNPDAEAMPAALPVGPGGERGVRSWGTASNIYVAGPGVVEEPLRLIRILKMLEHQVGVDEETYLNFRYGEKGVHWDHAIPDDQPGGGAASGIVRLEPYVEERDFQKEVLTIWGVGVPEFEDRNVSQEKLDFNRRYRSPKYGLINAIGRPAMTPAAQIYLEDLRAWQLRVYTEIIRGNLPLDYFDEFKEEWLRRGGAEMTEEAQHVLVRKEELAAKIDQIMEGGQ</sequence>
<dbReference type="Gene3D" id="3.40.190.10">
    <property type="entry name" value="Periplasmic binding protein-like II"/>
    <property type="match status" value="2"/>
</dbReference>
<accession>A0AAQ3L9Y4</accession>